<keyword evidence="3" id="KW-1185">Reference proteome</keyword>
<dbReference type="EMBL" id="KV423973">
    <property type="protein sequence ID" value="KZT56759.1"/>
    <property type="molecule type" value="Genomic_DNA"/>
</dbReference>
<organism evidence="2 3">
    <name type="scientific">Calocera cornea HHB12733</name>
    <dbReference type="NCBI Taxonomy" id="1353952"/>
    <lineage>
        <taxon>Eukaryota</taxon>
        <taxon>Fungi</taxon>
        <taxon>Dikarya</taxon>
        <taxon>Basidiomycota</taxon>
        <taxon>Agaricomycotina</taxon>
        <taxon>Dacrymycetes</taxon>
        <taxon>Dacrymycetales</taxon>
        <taxon>Dacrymycetaceae</taxon>
        <taxon>Calocera</taxon>
    </lineage>
</organism>
<dbReference type="Proteomes" id="UP000076842">
    <property type="component" value="Unassembled WGS sequence"/>
</dbReference>
<dbReference type="OrthoDB" id="3352330at2759"/>
<feature type="chain" id="PRO_5007857698" description="Secreted protein" evidence="1">
    <location>
        <begin position="24"/>
        <end position="146"/>
    </location>
</feature>
<gene>
    <name evidence="2" type="ORF">CALCODRAFT_497089</name>
</gene>
<evidence type="ECO:0000313" key="2">
    <source>
        <dbReference type="EMBL" id="KZT56759.1"/>
    </source>
</evidence>
<accession>A0A165FHM1</accession>
<protein>
    <recommendedName>
        <fullName evidence="4">Secreted protein</fullName>
    </recommendedName>
</protein>
<proteinExistence type="predicted"/>
<sequence>MAAPVSRLAAVAAVTLYVGACLASPVNSKCFDCPPINKHGAENSFQEIHHGGMICFYSGMTSACSYDAASGGAWLDIPSDCYPSAQPVHCSAEHDPAGSLPKTPVKAGSIMGVMKGKTGSRLTEQQREEKARILADLLAGGQYGVR</sequence>
<evidence type="ECO:0000256" key="1">
    <source>
        <dbReference type="SAM" id="SignalP"/>
    </source>
</evidence>
<dbReference type="AlphaFoldDB" id="A0A165FHM1"/>
<feature type="signal peptide" evidence="1">
    <location>
        <begin position="1"/>
        <end position="23"/>
    </location>
</feature>
<dbReference type="InParanoid" id="A0A165FHM1"/>
<name>A0A165FHM1_9BASI</name>
<evidence type="ECO:0008006" key="4">
    <source>
        <dbReference type="Google" id="ProtNLM"/>
    </source>
</evidence>
<evidence type="ECO:0000313" key="3">
    <source>
        <dbReference type="Proteomes" id="UP000076842"/>
    </source>
</evidence>
<reference evidence="2 3" key="1">
    <citation type="journal article" date="2016" name="Mol. Biol. Evol.">
        <title>Comparative Genomics of Early-Diverging Mushroom-Forming Fungi Provides Insights into the Origins of Lignocellulose Decay Capabilities.</title>
        <authorList>
            <person name="Nagy L.G."/>
            <person name="Riley R."/>
            <person name="Tritt A."/>
            <person name="Adam C."/>
            <person name="Daum C."/>
            <person name="Floudas D."/>
            <person name="Sun H."/>
            <person name="Yadav J.S."/>
            <person name="Pangilinan J."/>
            <person name="Larsson K.H."/>
            <person name="Matsuura K."/>
            <person name="Barry K."/>
            <person name="Labutti K."/>
            <person name="Kuo R."/>
            <person name="Ohm R.A."/>
            <person name="Bhattacharya S.S."/>
            <person name="Shirouzu T."/>
            <person name="Yoshinaga Y."/>
            <person name="Martin F.M."/>
            <person name="Grigoriev I.V."/>
            <person name="Hibbett D.S."/>
        </authorList>
    </citation>
    <scope>NUCLEOTIDE SEQUENCE [LARGE SCALE GENOMIC DNA]</scope>
    <source>
        <strain evidence="2 3">HHB12733</strain>
    </source>
</reference>
<keyword evidence="1" id="KW-0732">Signal</keyword>